<dbReference type="InterPro" id="IPR036426">
    <property type="entry name" value="Bulb-type_lectin_dom_sf"/>
</dbReference>
<dbReference type="PROSITE" id="PS50927">
    <property type="entry name" value="BULB_LECTIN"/>
    <property type="match status" value="1"/>
</dbReference>
<sequence length="134" mass="15077">MLRTKIFLQSFSCIFQIRHRFLHLTLIWSSRSSKLAINTSNPVAQLLDDGNLVLKDEISGNLIWQSFDHPGDTLLPGMKLGVDLIADTHRNLTSWKSSDGPSPDVFARSKSSTICDLSLIFVIEKRVFVDSLEC</sequence>
<dbReference type="PANTHER" id="PTHR32444">
    <property type="entry name" value="BULB-TYPE LECTIN DOMAIN-CONTAINING PROTEIN"/>
    <property type="match status" value="1"/>
</dbReference>
<keyword evidence="5" id="KW-1185">Reference proteome</keyword>
<dbReference type="PANTHER" id="PTHR32444:SF235">
    <property type="entry name" value="OS01G0783900 PROTEIN"/>
    <property type="match status" value="1"/>
</dbReference>
<accession>A0A103XJU2</accession>
<dbReference type="EMBL" id="LEKV01004869">
    <property type="protein sequence ID" value="KVH92040.1"/>
    <property type="molecule type" value="Genomic_DNA"/>
</dbReference>
<gene>
    <name evidence="4" type="ORF">Ccrd_005931</name>
</gene>
<dbReference type="InterPro" id="IPR001480">
    <property type="entry name" value="Bulb-type_lectin_dom"/>
</dbReference>
<dbReference type="STRING" id="59895.A0A103XJU2"/>
<dbReference type="Gene3D" id="2.90.10.10">
    <property type="entry name" value="Bulb-type lectin domain"/>
    <property type="match status" value="1"/>
</dbReference>
<evidence type="ECO:0000259" key="3">
    <source>
        <dbReference type="PROSITE" id="PS50927"/>
    </source>
</evidence>
<organism evidence="4 5">
    <name type="scientific">Cynara cardunculus var. scolymus</name>
    <name type="common">Globe artichoke</name>
    <name type="synonym">Cynara scolymus</name>
    <dbReference type="NCBI Taxonomy" id="59895"/>
    <lineage>
        <taxon>Eukaryota</taxon>
        <taxon>Viridiplantae</taxon>
        <taxon>Streptophyta</taxon>
        <taxon>Embryophyta</taxon>
        <taxon>Tracheophyta</taxon>
        <taxon>Spermatophyta</taxon>
        <taxon>Magnoliopsida</taxon>
        <taxon>eudicotyledons</taxon>
        <taxon>Gunneridae</taxon>
        <taxon>Pentapetalae</taxon>
        <taxon>asterids</taxon>
        <taxon>campanulids</taxon>
        <taxon>Asterales</taxon>
        <taxon>Asteraceae</taxon>
        <taxon>Carduoideae</taxon>
        <taxon>Cardueae</taxon>
        <taxon>Carduinae</taxon>
        <taxon>Cynara</taxon>
    </lineage>
</organism>
<feature type="domain" description="Bulb-type lectin" evidence="3">
    <location>
        <begin position="1"/>
        <end position="107"/>
    </location>
</feature>
<dbReference type="SUPFAM" id="SSF51110">
    <property type="entry name" value="alpha-D-mannose-specific plant lectins"/>
    <property type="match status" value="1"/>
</dbReference>
<evidence type="ECO:0000256" key="1">
    <source>
        <dbReference type="ARBA" id="ARBA00022729"/>
    </source>
</evidence>
<name>A0A103XJU2_CYNCS</name>
<dbReference type="Gramene" id="KVH92040">
    <property type="protein sequence ID" value="KVH92040"/>
    <property type="gene ID" value="Ccrd_005931"/>
</dbReference>
<protein>
    <submittedName>
        <fullName evidence="4">Bulb-type lectin domain-containing protein</fullName>
    </submittedName>
</protein>
<evidence type="ECO:0000313" key="5">
    <source>
        <dbReference type="Proteomes" id="UP000243975"/>
    </source>
</evidence>
<evidence type="ECO:0000313" key="4">
    <source>
        <dbReference type="EMBL" id="KVH92040.1"/>
    </source>
</evidence>
<comment type="caution">
    <text evidence="4">The sequence shown here is derived from an EMBL/GenBank/DDBJ whole genome shotgun (WGS) entry which is preliminary data.</text>
</comment>
<dbReference type="AlphaFoldDB" id="A0A103XJU2"/>
<dbReference type="Pfam" id="PF01453">
    <property type="entry name" value="B_lectin"/>
    <property type="match status" value="1"/>
</dbReference>
<evidence type="ECO:0000256" key="2">
    <source>
        <dbReference type="ARBA" id="ARBA00023180"/>
    </source>
</evidence>
<proteinExistence type="predicted"/>
<keyword evidence="1" id="KW-0732">Signal</keyword>
<keyword evidence="2" id="KW-0325">Glycoprotein</keyword>
<reference evidence="4 5" key="1">
    <citation type="journal article" date="2016" name="Sci. Rep.">
        <title>The genome sequence of the outbreeding globe artichoke constructed de novo incorporating a phase-aware low-pass sequencing strategy of F1 progeny.</title>
        <authorList>
            <person name="Scaglione D."/>
            <person name="Reyes-Chin-Wo S."/>
            <person name="Acquadro A."/>
            <person name="Froenicke L."/>
            <person name="Portis E."/>
            <person name="Beitel C."/>
            <person name="Tirone M."/>
            <person name="Mauro R."/>
            <person name="Lo Monaco A."/>
            <person name="Mauromicale G."/>
            <person name="Faccioli P."/>
            <person name="Cattivelli L."/>
            <person name="Rieseberg L."/>
            <person name="Michelmore R."/>
            <person name="Lanteri S."/>
        </authorList>
    </citation>
    <scope>NUCLEOTIDE SEQUENCE [LARGE SCALE GENOMIC DNA]</scope>
    <source>
        <strain evidence="4">2C</strain>
    </source>
</reference>
<dbReference type="Proteomes" id="UP000243975">
    <property type="component" value="Unassembled WGS sequence"/>
</dbReference>